<sequence length="118" mass="12736">MPAAPTDPPRFVPVRTAAGVPHLRLFRRRDGSRCAAVFSSLPALHELLGAQEEFTMLTERAVRALCEPLGVRRLLLDPRLVAPAARPVAAAAAPVVRPVVPVEGRPAPGQAVRSRRLR</sequence>
<dbReference type="OrthoDB" id="4238227at2"/>
<dbReference type="EMBL" id="PYBW01000186">
    <property type="protein sequence ID" value="PYC66060.1"/>
    <property type="molecule type" value="Genomic_DNA"/>
</dbReference>
<proteinExistence type="predicted"/>
<organism evidence="1 2">
    <name type="scientific">Streptomyces tateyamensis</name>
    <dbReference type="NCBI Taxonomy" id="565073"/>
    <lineage>
        <taxon>Bacteria</taxon>
        <taxon>Bacillati</taxon>
        <taxon>Actinomycetota</taxon>
        <taxon>Actinomycetes</taxon>
        <taxon>Kitasatosporales</taxon>
        <taxon>Streptomycetaceae</taxon>
        <taxon>Streptomyces</taxon>
    </lineage>
</organism>
<evidence type="ECO:0008006" key="3">
    <source>
        <dbReference type="Google" id="ProtNLM"/>
    </source>
</evidence>
<gene>
    <name evidence="1" type="ORF">C7C46_31695</name>
</gene>
<dbReference type="Proteomes" id="UP000248039">
    <property type="component" value="Unassembled WGS sequence"/>
</dbReference>
<keyword evidence="2" id="KW-1185">Reference proteome</keyword>
<dbReference type="AlphaFoldDB" id="A0A2V4NT86"/>
<name>A0A2V4NT86_9ACTN</name>
<dbReference type="RefSeq" id="WP_110673371.1">
    <property type="nucleotide sequence ID" value="NZ_PYBW01000186.1"/>
</dbReference>
<comment type="caution">
    <text evidence="1">The sequence shown here is derived from an EMBL/GenBank/DDBJ whole genome shotgun (WGS) entry which is preliminary data.</text>
</comment>
<dbReference type="InterPro" id="IPR049975">
    <property type="entry name" value="SAV_915-like_dom"/>
</dbReference>
<accession>A0A2V4NT86</accession>
<evidence type="ECO:0000313" key="2">
    <source>
        <dbReference type="Proteomes" id="UP000248039"/>
    </source>
</evidence>
<evidence type="ECO:0000313" key="1">
    <source>
        <dbReference type="EMBL" id="PYC66060.1"/>
    </source>
</evidence>
<protein>
    <recommendedName>
        <fullName evidence="3">SseB protein N-terminal domain-containing protein</fullName>
    </recommendedName>
</protein>
<dbReference type="NCBIfam" id="NF042914">
    <property type="entry name" value="SAV915_dom"/>
    <property type="match status" value="1"/>
</dbReference>
<reference evidence="1 2" key="1">
    <citation type="submission" date="2018-03" db="EMBL/GenBank/DDBJ databases">
        <title>Bioinformatic expansion and discovery of thiopeptide antibiotics.</title>
        <authorList>
            <person name="Schwalen C.J."/>
            <person name="Hudson G.A."/>
            <person name="Mitchell D.A."/>
        </authorList>
    </citation>
    <scope>NUCLEOTIDE SEQUENCE [LARGE SCALE GENOMIC DNA]</scope>
    <source>
        <strain evidence="1 2">ATCC 21389</strain>
    </source>
</reference>